<keyword evidence="2" id="KW-1185">Reference proteome</keyword>
<organism evidence="1 2">
    <name type="scientific">[Candida] jaroonii</name>
    <dbReference type="NCBI Taxonomy" id="467808"/>
    <lineage>
        <taxon>Eukaryota</taxon>
        <taxon>Fungi</taxon>
        <taxon>Dikarya</taxon>
        <taxon>Ascomycota</taxon>
        <taxon>Saccharomycotina</taxon>
        <taxon>Pichiomycetes</taxon>
        <taxon>Debaryomycetaceae</taxon>
        <taxon>Yamadazyma</taxon>
    </lineage>
</organism>
<proteinExistence type="predicted"/>
<dbReference type="EMBL" id="CALSDN010000010">
    <property type="protein sequence ID" value="CAH6722571.1"/>
    <property type="molecule type" value="Genomic_DNA"/>
</dbReference>
<gene>
    <name evidence="1" type="ORF">CLIB1444_10S01464</name>
</gene>
<dbReference type="Proteomes" id="UP001152531">
    <property type="component" value="Unassembled WGS sequence"/>
</dbReference>
<accession>A0ACA9YCU8</accession>
<name>A0ACA9YCU8_9ASCO</name>
<protein>
    <submittedName>
        <fullName evidence="1">Flavin carrier protein 2</fullName>
    </submittedName>
</protein>
<comment type="caution">
    <text evidence="1">The sequence shown here is derived from an EMBL/GenBank/DDBJ whole genome shotgun (WGS) entry which is preliminary data.</text>
</comment>
<evidence type="ECO:0000313" key="2">
    <source>
        <dbReference type="Proteomes" id="UP001152531"/>
    </source>
</evidence>
<evidence type="ECO:0000313" key="1">
    <source>
        <dbReference type="EMBL" id="CAH6722571.1"/>
    </source>
</evidence>
<reference evidence="1" key="1">
    <citation type="submission" date="2022-06" db="EMBL/GenBank/DDBJ databases">
        <authorList>
            <person name="Legras J.-L."/>
            <person name="Devillers H."/>
            <person name="Grondin C."/>
        </authorList>
    </citation>
    <scope>NUCLEOTIDE SEQUENCE</scope>
    <source>
        <strain evidence="1">CLIB 1444</strain>
    </source>
</reference>
<sequence>MDNSLFTATHFDVKYLPDNKTAVVDITALSNIDANVTADVELIVYGLNVLKTNISFCSLNYETICPFSTGHLEISKAFELTNSQIDQIPSIAYTIPDLDARVRVVLVDSDSDETLACVEAILSNGKTVQTKYASWPIAAISGLGLITSGVVSVIGHSNTAAHIASNSMSLFIYFQSLAVTAMMAVAKVPPIAAAWAQNFQWSLGIIKLGFIQDIANWYVQATGGTSTDIIDVGYLSISVQKAKRSVSEFLLSSYDKTQLSNHLTLFKRFSLSIATDDFGQADSLDPDIYSTNEKADDLVSKILVLRGIQRVAYLAGIEITSLFLTSIIFLLFFGFVMVALLMAFKAVIEILIRSKMMNEGKFNEYRQQWGNIIKGALYRLLLVAFPQVAVMCLWELTTRDSAGTVVVAVFLFIVVFVLLCQAAVKVFLKGRRSVSQFKNPAYLLFGDGKFLNKFGFVYVQFRADAYFFVIVTLLYVFLKCLFVAVLQGQGKVQSVIIFAIELIHLVAVCYYRPFMDKRTNAFNITIAVISTINALFFMFFSYIFGQPQVVGSIMGIVYFILNAAFALFLLIFTIVTCVLALVYKNPDTRYQPMKDDRVSFIPRFDAKGGDNKAVQNEEDYELMALGATAMRGHENGGKAAAYDEEDSVYDEDSSGFGAQNRQNQVQFKTDDPKRNSLYTDNAEPTQPTSTITGNPGAAFTNFGNTAYQTNNNSSSSFNNPYQQRSGFNGYNQGYNTGGYSGRPTNANNVNFK</sequence>